<sequence>MNMQSDFSAAPPPGCPAHGSGGRVPLYGPEFAADPGAYYAYMRSYGAAAPVELSPGVDATLITDYSAALQLLQNPDTFRKDSRRWREYNEGKVSRDNPVVPLLEYRPNCMFTDGAEHMRLRQAVTDSLARIDTHRL</sequence>
<name>A0ABW8M769_9ACTN</name>
<reference evidence="2 3" key="1">
    <citation type="submission" date="2024-11" db="EMBL/GenBank/DDBJ databases">
        <title>The Natural Products Discovery Center: Release of the First 8490 Sequenced Strains for Exploring Actinobacteria Biosynthetic Diversity.</title>
        <authorList>
            <person name="Kalkreuter E."/>
            <person name="Kautsar S.A."/>
            <person name="Yang D."/>
            <person name="Bader C.D."/>
            <person name="Teijaro C.N."/>
            <person name="Fluegel L."/>
            <person name="Davis C.M."/>
            <person name="Simpson J.R."/>
            <person name="Lauterbach L."/>
            <person name="Steele A.D."/>
            <person name="Gui C."/>
            <person name="Meng S."/>
            <person name="Li G."/>
            <person name="Viehrig K."/>
            <person name="Ye F."/>
            <person name="Su P."/>
            <person name="Kiefer A.F."/>
            <person name="Nichols A."/>
            <person name="Cepeda A.J."/>
            <person name="Yan W."/>
            <person name="Fan B."/>
            <person name="Jiang Y."/>
            <person name="Adhikari A."/>
            <person name="Zheng C.-J."/>
            <person name="Schuster L."/>
            <person name="Cowan T.M."/>
            <person name="Smanski M.J."/>
            <person name="Chevrette M.G."/>
            <person name="De Carvalho L.P.S."/>
            <person name="Shen B."/>
        </authorList>
    </citation>
    <scope>NUCLEOTIDE SEQUENCE [LARGE SCALE GENOMIC DNA]</scope>
    <source>
        <strain evidence="2 3">NPDC020863</strain>
    </source>
</reference>
<dbReference type="PANTHER" id="PTHR46696">
    <property type="entry name" value="P450, PUTATIVE (EUROFUNG)-RELATED"/>
    <property type="match status" value="1"/>
</dbReference>
<feature type="non-terminal residue" evidence="2">
    <location>
        <position position="136"/>
    </location>
</feature>
<dbReference type="PANTHER" id="PTHR46696:SF1">
    <property type="entry name" value="CYTOCHROME P450 YJIB-RELATED"/>
    <property type="match status" value="1"/>
</dbReference>
<protein>
    <submittedName>
        <fullName evidence="2">Cytochrome P450</fullName>
    </submittedName>
</protein>
<comment type="similarity">
    <text evidence="1">Belongs to the cytochrome P450 family.</text>
</comment>
<evidence type="ECO:0000313" key="2">
    <source>
        <dbReference type="EMBL" id="MFK4273931.1"/>
    </source>
</evidence>
<keyword evidence="3" id="KW-1185">Reference proteome</keyword>
<dbReference type="Gene3D" id="1.10.630.10">
    <property type="entry name" value="Cytochrome P450"/>
    <property type="match status" value="1"/>
</dbReference>
<dbReference type="EMBL" id="JBJDQH010000415">
    <property type="protein sequence ID" value="MFK4273931.1"/>
    <property type="molecule type" value="Genomic_DNA"/>
</dbReference>
<dbReference type="InterPro" id="IPR036396">
    <property type="entry name" value="Cyt_P450_sf"/>
</dbReference>
<dbReference type="SUPFAM" id="SSF48264">
    <property type="entry name" value="Cytochrome P450"/>
    <property type="match status" value="1"/>
</dbReference>
<evidence type="ECO:0000313" key="3">
    <source>
        <dbReference type="Proteomes" id="UP001620295"/>
    </source>
</evidence>
<organism evidence="2 3">
    <name type="scientific">Streptomyces milbemycinicus</name>
    <dbReference type="NCBI Taxonomy" id="476552"/>
    <lineage>
        <taxon>Bacteria</taxon>
        <taxon>Bacillati</taxon>
        <taxon>Actinomycetota</taxon>
        <taxon>Actinomycetes</taxon>
        <taxon>Kitasatosporales</taxon>
        <taxon>Streptomycetaceae</taxon>
        <taxon>Streptomyces</taxon>
    </lineage>
</organism>
<dbReference type="Proteomes" id="UP001620295">
    <property type="component" value="Unassembled WGS sequence"/>
</dbReference>
<evidence type="ECO:0000256" key="1">
    <source>
        <dbReference type="ARBA" id="ARBA00010617"/>
    </source>
</evidence>
<accession>A0ABW8M769</accession>
<gene>
    <name evidence="2" type="ORF">ACI2L5_55255</name>
</gene>
<comment type="caution">
    <text evidence="2">The sequence shown here is derived from an EMBL/GenBank/DDBJ whole genome shotgun (WGS) entry which is preliminary data.</text>
</comment>
<proteinExistence type="inferred from homology"/>